<dbReference type="EMBL" id="FMBK01000008">
    <property type="protein sequence ID" value="SCC72248.1"/>
    <property type="molecule type" value="Genomic_DNA"/>
</dbReference>
<organism evidence="2 3">
    <name type="scientific">Acinetobacter albensis</name>
    <dbReference type="NCBI Taxonomy" id="1673609"/>
    <lineage>
        <taxon>Bacteria</taxon>
        <taxon>Pseudomonadati</taxon>
        <taxon>Pseudomonadota</taxon>
        <taxon>Gammaproteobacteria</taxon>
        <taxon>Moraxellales</taxon>
        <taxon>Moraxellaceae</taxon>
        <taxon>Acinetobacter</taxon>
    </lineage>
</organism>
<evidence type="ECO:0000313" key="2">
    <source>
        <dbReference type="EMBL" id="SCC72248.1"/>
    </source>
</evidence>
<accession>A0A1C4GVL5</accession>
<gene>
    <name evidence="2" type="ORF">GA0116959_108101</name>
</gene>
<evidence type="ECO:0000256" key="1">
    <source>
        <dbReference type="SAM" id="Phobius"/>
    </source>
</evidence>
<dbReference type="GO" id="GO:0005886">
    <property type="term" value="C:plasma membrane"/>
    <property type="evidence" value="ECO:0007669"/>
    <property type="project" value="TreeGrafter"/>
</dbReference>
<dbReference type="Pfam" id="PF05656">
    <property type="entry name" value="DUF805"/>
    <property type="match status" value="1"/>
</dbReference>
<dbReference type="Proteomes" id="UP000243661">
    <property type="component" value="Unassembled WGS sequence"/>
</dbReference>
<feature type="transmembrane region" description="Helical" evidence="1">
    <location>
        <begin position="36"/>
        <end position="60"/>
    </location>
</feature>
<dbReference type="PANTHER" id="PTHR34980:SF3">
    <property type="entry name" value="BLR8105 PROTEIN"/>
    <property type="match status" value="1"/>
</dbReference>
<dbReference type="InterPro" id="IPR008523">
    <property type="entry name" value="DUF805"/>
</dbReference>
<proteinExistence type="predicted"/>
<dbReference type="PANTHER" id="PTHR34980">
    <property type="entry name" value="INNER MEMBRANE PROTEIN-RELATED-RELATED"/>
    <property type="match status" value="1"/>
</dbReference>
<sequence>MNPQDSSPFFSSSQMQSADNPLSAAGRFRRLSAIGWYGFIHLVTFFALFAFNLAIGLFNLNTRSLNYDFIQLFNNLAGLGFIVIMVVYFYFLMVVSVRRLHDMNRGGWLIILFIIPLLNVFLGLYLMFGSGTAGINRYGLPRDTAIWEKILAWLIIIMTVLSLLASGSFVSYMMDTTELKTPQEVIQKGTEYF</sequence>
<name>A0A1C4GVL5_9GAMM</name>
<dbReference type="AlphaFoldDB" id="A0A1C4GVL5"/>
<dbReference type="OrthoDB" id="9812349at2"/>
<protein>
    <submittedName>
        <fullName evidence="2">Uncharacterized membrane protein YhaH, DUF805 family</fullName>
    </submittedName>
</protein>
<keyword evidence="1" id="KW-1133">Transmembrane helix</keyword>
<keyword evidence="1" id="KW-0812">Transmembrane</keyword>
<feature type="transmembrane region" description="Helical" evidence="1">
    <location>
        <begin position="150"/>
        <end position="172"/>
    </location>
</feature>
<reference evidence="2 3" key="1">
    <citation type="submission" date="2016-08" db="EMBL/GenBank/DDBJ databases">
        <authorList>
            <person name="Seilhamer J.J."/>
        </authorList>
    </citation>
    <scope>NUCLEOTIDE SEQUENCE [LARGE SCALE GENOMIC DNA]</scope>
    <source>
        <strain evidence="2 3">ANC 4874</strain>
    </source>
</reference>
<dbReference type="RefSeq" id="WP_092720096.1">
    <property type="nucleotide sequence ID" value="NZ_FMBK01000008.1"/>
</dbReference>
<feature type="transmembrane region" description="Helical" evidence="1">
    <location>
        <begin position="107"/>
        <end position="130"/>
    </location>
</feature>
<feature type="transmembrane region" description="Helical" evidence="1">
    <location>
        <begin position="72"/>
        <end position="95"/>
    </location>
</feature>
<keyword evidence="1" id="KW-0472">Membrane</keyword>
<evidence type="ECO:0000313" key="3">
    <source>
        <dbReference type="Proteomes" id="UP000243661"/>
    </source>
</evidence>